<dbReference type="Proteomes" id="UP000076874">
    <property type="component" value="Unassembled WGS sequence"/>
</dbReference>
<evidence type="ECO:0000256" key="5">
    <source>
        <dbReference type="SAM" id="MobiDB-lite"/>
    </source>
</evidence>
<proteinExistence type="predicted"/>
<keyword evidence="4 6" id="KW-0472">Membrane</keyword>
<dbReference type="PROSITE" id="PS51469">
    <property type="entry name" value="SUN"/>
    <property type="match status" value="1"/>
</dbReference>
<feature type="compositionally biased region" description="Gly residues" evidence="5">
    <location>
        <begin position="553"/>
        <end position="566"/>
    </location>
</feature>
<dbReference type="EMBL" id="AZHD01000002">
    <property type="protein sequence ID" value="OAA66776.1"/>
    <property type="molecule type" value="Genomic_DNA"/>
</dbReference>
<feature type="compositionally biased region" description="Low complexity" evidence="5">
    <location>
        <begin position="98"/>
        <end position="119"/>
    </location>
</feature>
<dbReference type="InterPro" id="IPR012919">
    <property type="entry name" value="SUN_dom"/>
</dbReference>
<dbReference type="OrthoDB" id="342281at2759"/>
<evidence type="ECO:0000313" key="8">
    <source>
        <dbReference type="EMBL" id="OAA66776.1"/>
    </source>
</evidence>
<protein>
    <submittedName>
        <fullName evidence="8">Spindle pole body-associated protein sad1</fullName>
    </submittedName>
</protein>
<feature type="compositionally biased region" description="Gly residues" evidence="5">
    <location>
        <begin position="717"/>
        <end position="730"/>
    </location>
</feature>
<comment type="subcellular location">
    <subcellularLocation>
        <location evidence="1">Membrane</location>
    </subcellularLocation>
</comment>
<dbReference type="AlphaFoldDB" id="A0A167YWF9"/>
<evidence type="ECO:0000256" key="1">
    <source>
        <dbReference type="ARBA" id="ARBA00004370"/>
    </source>
</evidence>
<dbReference type="GO" id="GO:0034993">
    <property type="term" value="C:meiotic nuclear membrane microtubule tethering complex"/>
    <property type="evidence" value="ECO:0007669"/>
    <property type="project" value="TreeGrafter"/>
</dbReference>
<reference evidence="8 9" key="1">
    <citation type="journal article" date="2016" name="Genome Biol. Evol.">
        <title>Divergent and convergent evolution of fungal pathogenicity.</title>
        <authorList>
            <person name="Shang Y."/>
            <person name="Xiao G."/>
            <person name="Zheng P."/>
            <person name="Cen K."/>
            <person name="Zhan S."/>
            <person name="Wang C."/>
        </authorList>
    </citation>
    <scope>NUCLEOTIDE SEQUENCE [LARGE SCALE GENOMIC DNA]</scope>
    <source>
        <strain evidence="8 9">RCEF 264</strain>
    </source>
</reference>
<feature type="domain" description="SUN" evidence="7">
    <location>
        <begin position="529"/>
        <end position="777"/>
    </location>
</feature>
<name>A0A167YWF9_9HYPO</name>
<keyword evidence="3 6" id="KW-1133">Transmembrane helix</keyword>
<feature type="compositionally biased region" description="Low complexity" evidence="5">
    <location>
        <begin position="1"/>
        <end position="28"/>
    </location>
</feature>
<sequence>MSSQHETAQAEPAAGQPAAASSSTTAARRGLRAVKSRVATPGAGVRARRNIFKTSTHDPTEDELAMNDKDLEAPVSSRSIFGRRAAADAAAAAAAAAASKQQARPAPAVQKKQQRKAQAPPRPADADGWAPAPPQRRKGLWGYIKDVGQLTRLVAMAITLIVLGALAVRVFVLSTSPPELYSGYRMDNRLHWYGRDWRSNLRQFVPYVLIHPLGAISDEDFAKMNGLILAHANEVAQVKHMQRLNSDSLERINRILPAVVHMELDRRGRPVITQEFWHALKDSIQADRDIFTLIQRTDGSLAVSDLQWTALKHQLEASGMLPDPKAKALSVRDVETIAETTLSKSWEAWLRRNQNKVRDILGDVGPEPGTAPFSPLPDYGAVVEQLSDEQLATLARKMASSDQAREVIVSRKDFLQILQNSFVEHRVEIKGELADLEARVIELARTAASAVSSIRAIHPSGLSPPTGTGADNVVRESVMSRQEIMNLVDRLVRKGVSDAQLEAMARGKIKADWSRNLINQVNFFTINSGAAFNHHFSSPSYSPFKPFFWRRQQGGGGHGGAGGGNDDSGRGAADARLVPGSLRGSVAFEQWEQDGDCWCAATTGSNTGSTQRHGAKTDQNTADIAIKLGLRILPQYFVVEHINPSATLDPGAMPKDLEVWVQITEYNQRQLLQDWSSHHFPDTNMQNKLQGWGFVKIGAFTYESPTLDDGESQSPNSGGGGGAGGGGSGGEVQVFRLSPDLETLDIVTDHIVVRALTNYGDTDHTCFYRLRLYGKARPDVVE</sequence>
<gene>
    <name evidence="8" type="ORF">SPI_01352</name>
</gene>
<comment type="caution">
    <text evidence="8">The sequence shown here is derived from an EMBL/GenBank/DDBJ whole genome shotgun (WGS) entry which is preliminary data.</text>
</comment>
<evidence type="ECO:0000256" key="3">
    <source>
        <dbReference type="ARBA" id="ARBA00022989"/>
    </source>
</evidence>
<accession>A0A167YWF9</accession>
<evidence type="ECO:0000313" key="9">
    <source>
        <dbReference type="Proteomes" id="UP000076874"/>
    </source>
</evidence>
<dbReference type="STRING" id="1081102.A0A167YWF9"/>
<feature type="region of interest" description="Disordered" evidence="5">
    <location>
        <begin position="98"/>
        <end position="132"/>
    </location>
</feature>
<feature type="transmembrane region" description="Helical" evidence="6">
    <location>
        <begin position="153"/>
        <end position="172"/>
    </location>
</feature>
<evidence type="ECO:0000256" key="2">
    <source>
        <dbReference type="ARBA" id="ARBA00022692"/>
    </source>
</evidence>
<dbReference type="GO" id="GO:0043495">
    <property type="term" value="F:protein-membrane adaptor activity"/>
    <property type="evidence" value="ECO:0007669"/>
    <property type="project" value="TreeGrafter"/>
</dbReference>
<evidence type="ECO:0000259" key="7">
    <source>
        <dbReference type="PROSITE" id="PS51469"/>
    </source>
</evidence>
<dbReference type="PANTHER" id="PTHR12911:SF8">
    <property type="entry name" value="KLAROID PROTEIN-RELATED"/>
    <property type="match status" value="1"/>
</dbReference>
<organism evidence="8 9">
    <name type="scientific">Niveomyces insectorum RCEF 264</name>
    <dbReference type="NCBI Taxonomy" id="1081102"/>
    <lineage>
        <taxon>Eukaryota</taxon>
        <taxon>Fungi</taxon>
        <taxon>Dikarya</taxon>
        <taxon>Ascomycota</taxon>
        <taxon>Pezizomycotina</taxon>
        <taxon>Sordariomycetes</taxon>
        <taxon>Hypocreomycetidae</taxon>
        <taxon>Hypocreales</taxon>
        <taxon>Cordycipitaceae</taxon>
        <taxon>Niveomyces</taxon>
    </lineage>
</organism>
<feature type="region of interest" description="Disordered" evidence="5">
    <location>
        <begin position="705"/>
        <end position="732"/>
    </location>
</feature>
<dbReference type="PANTHER" id="PTHR12911">
    <property type="entry name" value="SAD1/UNC-84-LIKE PROTEIN-RELATED"/>
    <property type="match status" value="1"/>
</dbReference>
<dbReference type="Gene3D" id="2.60.120.260">
    <property type="entry name" value="Galactose-binding domain-like"/>
    <property type="match status" value="1"/>
</dbReference>
<evidence type="ECO:0000256" key="6">
    <source>
        <dbReference type="SAM" id="Phobius"/>
    </source>
</evidence>
<keyword evidence="9" id="KW-1185">Reference proteome</keyword>
<evidence type="ECO:0000256" key="4">
    <source>
        <dbReference type="ARBA" id="ARBA00023136"/>
    </source>
</evidence>
<feature type="region of interest" description="Disordered" evidence="5">
    <location>
        <begin position="552"/>
        <end position="575"/>
    </location>
</feature>
<dbReference type="InterPro" id="IPR045119">
    <property type="entry name" value="SUN1-5"/>
</dbReference>
<keyword evidence="2 6" id="KW-0812">Transmembrane</keyword>
<feature type="region of interest" description="Disordered" evidence="5">
    <location>
        <begin position="1"/>
        <end position="70"/>
    </location>
</feature>